<keyword evidence="1" id="KW-0472">Membrane</keyword>
<gene>
    <name evidence="2" type="ORF">CEPIT_LOCUS24635</name>
</gene>
<organism evidence="2 3">
    <name type="scientific">Cuscuta epithymum</name>
    <dbReference type="NCBI Taxonomy" id="186058"/>
    <lineage>
        <taxon>Eukaryota</taxon>
        <taxon>Viridiplantae</taxon>
        <taxon>Streptophyta</taxon>
        <taxon>Embryophyta</taxon>
        <taxon>Tracheophyta</taxon>
        <taxon>Spermatophyta</taxon>
        <taxon>Magnoliopsida</taxon>
        <taxon>eudicotyledons</taxon>
        <taxon>Gunneridae</taxon>
        <taxon>Pentapetalae</taxon>
        <taxon>asterids</taxon>
        <taxon>lamiids</taxon>
        <taxon>Solanales</taxon>
        <taxon>Convolvulaceae</taxon>
        <taxon>Cuscuteae</taxon>
        <taxon>Cuscuta</taxon>
        <taxon>Cuscuta subgen. Cuscuta</taxon>
    </lineage>
</organism>
<dbReference type="EMBL" id="CAMAPF010000926">
    <property type="protein sequence ID" value="CAH9122664.1"/>
    <property type="molecule type" value="Genomic_DNA"/>
</dbReference>
<accession>A0AAV0EF55</accession>
<reference evidence="2" key="1">
    <citation type="submission" date="2022-07" db="EMBL/GenBank/DDBJ databases">
        <authorList>
            <person name="Macas J."/>
            <person name="Novak P."/>
            <person name="Neumann P."/>
        </authorList>
    </citation>
    <scope>NUCLEOTIDE SEQUENCE</scope>
</reference>
<feature type="transmembrane region" description="Helical" evidence="1">
    <location>
        <begin position="54"/>
        <end position="73"/>
    </location>
</feature>
<name>A0AAV0EF55_9ASTE</name>
<comment type="caution">
    <text evidence="2">The sequence shown here is derived from an EMBL/GenBank/DDBJ whole genome shotgun (WGS) entry which is preliminary data.</text>
</comment>
<dbReference type="Proteomes" id="UP001152523">
    <property type="component" value="Unassembled WGS sequence"/>
</dbReference>
<dbReference type="AlphaFoldDB" id="A0AAV0EF55"/>
<keyword evidence="1" id="KW-1133">Transmembrane helix</keyword>
<evidence type="ECO:0000313" key="2">
    <source>
        <dbReference type="EMBL" id="CAH9122664.1"/>
    </source>
</evidence>
<keyword evidence="3" id="KW-1185">Reference proteome</keyword>
<sequence>MLNLKWPDDHLFGAYSIYRCIKGENKYFSLVIAKGSYILQYYCCYLLWNIRSAPFYFITLVIDVPLIVLLSEIPRDTSIIIHAEYLLICIFFMLHAAIIILPDLPIPPVQFYVTFFPAHSFP</sequence>
<feature type="transmembrane region" description="Helical" evidence="1">
    <location>
        <begin position="85"/>
        <end position="102"/>
    </location>
</feature>
<proteinExistence type="predicted"/>
<evidence type="ECO:0000313" key="3">
    <source>
        <dbReference type="Proteomes" id="UP001152523"/>
    </source>
</evidence>
<protein>
    <submittedName>
        <fullName evidence="2">Uncharacterized protein</fullName>
    </submittedName>
</protein>
<keyword evidence="1" id="KW-0812">Transmembrane</keyword>
<evidence type="ECO:0000256" key="1">
    <source>
        <dbReference type="SAM" id="Phobius"/>
    </source>
</evidence>
<feature type="transmembrane region" description="Helical" evidence="1">
    <location>
        <begin position="27"/>
        <end position="48"/>
    </location>
</feature>